<name>A0A1L7AGB0_9PROT</name>
<gene>
    <name evidence="1" type="ORF">RGI145_12275</name>
</gene>
<dbReference type="EMBL" id="CP015583">
    <property type="protein sequence ID" value="APT57771.1"/>
    <property type="molecule type" value="Genomic_DNA"/>
</dbReference>
<dbReference type="Proteomes" id="UP000185494">
    <property type="component" value="Chromosome 1"/>
</dbReference>
<accession>A0A1L7AGB0</accession>
<reference evidence="1 2" key="1">
    <citation type="submission" date="2016-05" db="EMBL/GenBank/DDBJ databases">
        <title>Complete Genome and Methylome Analysis of Psychrotrophic Bacterial Isolates from Antarctic Lake Untersee.</title>
        <authorList>
            <person name="Fomenkov A."/>
            <person name="Akimov V.N."/>
            <person name="Vasilyeva L.V."/>
            <person name="Andersen D."/>
            <person name="Vincze T."/>
            <person name="Roberts R.J."/>
        </authorList>
    </citation>
    <scope>NUCLEOTIDE SEQUENCE [LARGE SCALE GENOMIC DNA]</scope>
    <source>
        <strain evidence="1 2">U14-5</strain>
    </source>
</reference>
<protein>
    <submittedName>
        <fullName evidence="1">Uncharacterized protein</fullName>
    </submittedName>
</protein>
<organism evidence="1 2">
    <name type="scientific">Roseomonas gilardii</name>
    <dbReference type="NCBI Taxonomy" id="257708"/>
    <lineage>
        <taxon>Bacteria</taxon>
        <taxon>Pseudomonadati</taxon>
        <taxon>Pseudomonadota</taxon>
        <taxon>Alphaproteobacteria</taxon>
        <taxon>Acetobacterales</taxon>
        <taxon>Roseomonadaceae</taxon>
        <taxon>Roseomonas</taxon>
    </lineage>
</organism>
<sequence>MPSFRLVPLPSLLDDPDWRASTRQGIVRIVASDEEQARAKVSEVLATAAKPGKPGERVPTSPWEQPRLVGVIRLEDGEPFLEDEIFLAPEA</sequence>
<evidence type="ECO:0000313" key="1">
    <source>
        <dbReference type="EMBL" id="APT57771.1"/>
    </source>
</evidence>
<dbReference type="AlphaFoldDB" id="A0A1L7AGB0"/>
<proteinExistence type="predicted"/>
<evidence type="ECO:0000313" key="2">
    <source>
        <dbReference type="Proteomes" id="UP000185494"/>
    </source>
</evidence>
<dbReference type="KEGG" id="rgi:RGI145_12275"/>